<reference evidence="2 3" key="1">
    <citation type="submission" date="2018-11" db="EMBL/GenBank/DDBJ databases">
        <title>Genomic Encyclopedia of Type Strains, Phase IV (KMG-IV): sequencing the most valuable type-strain genomes for metagenomic binning, comparative biology and taxonomic classification.</title>
        <authorList>
            <person name="Goeker M."/>
        </authorList>
    </citation>
    <scope>NUCLEOTIDE SEQUENCE [LARGE SCALE GENOMIC DNA]</scope>
    <source>
        <strain evidence="2 3">DSM 22027</strain>
    </source>
</reference>
<evidence type="ECO:0000313" key="2">
    <source>
        <dbReference type="EMBL" id="ROQ92032.1"/>
    </source>
</evidence>
<evidence type="ECO:0000259" key="1">
    <source>
        <dbReference type="Pfam" id="PF00899"/>
    </source>
</evidence>
<dbReference type="OrthoDB" id="9804286at2"/>
<dbReference type="EMBL" id="RJVA01000012">
    <property type="protein sequence ID" value="ROQ92032.1"/>
    <property type="molecule type" value="Genomic_DNA"/>
</dbReference>
<dbReference type="InterPro" id="IPR035985">
    <property type="entry name" value="Ubiquitin-activating_enz"/>
</dbReference>
<gene>
    <name evidence="2" type="ORF">EDC27_1702</name>
</gene>
<dbReference type="GO" id="GO:0061504">
    <property type="term" value="P:cyclic threonylcarbamoyladenosine biosynthetic process"/>
    <property type="evidence" value="ECO:0007669"/>
    <property type="project" value="TreeGrafter"/>
</dbReference>
<accession>A0A3N1ULC8</accession>
<keyword evidence="2" id="KW-0808">Transferase</keyword>
<keyword evidence="2" id="KW-0548">Nucleotidyltransferase</keyword>
<dbReference type="Gene3D" id="3.40.50.720">
    <property type="entry name" value="NAD(P)-binding Rossmann-like Domain"/>
    <property type="match status" value="1"/>
</dbReference>
<proteinExistence type="predicted"/>
<feature type="domain" description="THIF-type NAD/FAD binding fold" evidence="1">
    <location>
        <begin position="60"/>
        <end position="279"/>
    </location>
</feature>
<dbReference type="InterPro" id="IPR045886">
    <property type="entry name" value="ThiF/MoeB/HesA"/>
</dbReference>
<dbReference type="Proteomes" id="UP000276223">
    <property type="component" value="Unassembled WGS sequence"/>
</dbReference>
<dbReference type="GO" id="GO:0061503">
    <property type="term" value="F:tRNA threonylcarbamoyladenosine dehydratase"/>
    <property type="evidence" value="ECO:0007669"/>
    <property type="project" value="TreeGrafter"/>
</dbReference>
<dbReference type="AlphaFoldDB" id="A0A3N1ULC8"/>
<dbReference type="InterPro" id="IPR000594">
    <property type="entry name" value="ThiF_NAD_FAD-bd"/>
</dbReference>
<dbReference type="PANTHER" id="PTHR43267">
    <property type="entry name" value="TRNA THREONYLCARBAMOYLADENOSINE DEHYDRATASE"/>
    <property type="match status" value="1"/>
</dbReference>
<keyword evidence="3" id="KW-1185">Reference proteome</keyword>
<dbReference type="PANTHER" id="PTHR43267:SF1">
    <property type="entry name" value="TRNA THREONYLCARBAMOYLADENOSINE DEHYDRATASE"/>
    <property type="match status" value="1"/>
</dbReference>
<dbReference type="Pfam" id="PF00899">
    <property type="entry name" value="ThiF"/>
    <property type="match status" value="1"/>
</dbReference>
<protein>
    <submittedName>
        <fullName evidence="2">Molybdopterin/thiamine biosynthesis adenylyltransferase</fullName>
    </submittedName>
</protein>
<evidence type="ECO:0000313" key="3">
    <source>
        <dbReference type="Proteomes" id="UP000276223"/>
    </source>
</evidence>
<comment type="caution">
    <text evidence="2">The sequence shown here is derived from an EMBL/GenBank/DDBJ whole genome shotgun (WGS) entry which is preliminary data.</text>
</comment>
<dbReference type="GO" id="GO:0008641">
    <property type="term" value="F:ubiquitin-like modifier activating enzyme activity"/>
    <property type="evidence" value="ECO:0007669"/>
    <property type="project" value="InterPro"/>
</dbReference>
<sequence length="288" mass="31422">MTASPFLTTSLEYGGKEVRVVEDADLLAWAAAEGLAPWVAQREALLRGILPVRYLKNLWAITLEEQKVLAESAVFVLGCGGLGGTVAQLLVRAGVGHLVLCDDDLFCPSNLNRQWFSHAQNIGRLKASEAAAQCLRLNPLIRVTVHEERFRAEKAEAWLSPCRVAVDALDNLETRFVLEKVCRSRNIPWIHGAVAGWFGQVSTFLPSSPVGLEAIYGARRERSEVEQALGVPGPTPAVIGSLQATEVLRILTGRPPAYDGRLLYYDGETGTFHMIPLGQTDAHAKESL</sequence>
<dbReference type="SUPFAM" id="SSF69572">
    <property type="entry name" value="Activating enzymes of the ubiquitin-like proteins"/>
    <property type="match status" value="1"/>
</dbReference>
<dbReference type="RefSeq" id="WP_123290201.1">
    <property type="nucleotide sequence ID" value="NZ_RJVA01000012.1"/>
</dbReference>
<dbReference type="CDD" id="cd00757">
    <property type="entry name" value="ThiF_MoeB_HesA_family"/>
    <property type="match status" value="1"/>
</dbReference>
<organism evidence="2 3">
    <name type="scientific">Desulfosoma caldarium</name>
    <dbReference type="NCBI Taxonomy" id="610254"/>
    <lineage>
        <taxon>Bacteria</taxon>
        <taxon>Pseudomonadati</taxon>
        <taxon>Thermodesulfobacteriota</taxon>
        <taxon>Syntrophobacteria</taxon>
        <taxon>Syntrophobacterales</taxon>
        <taxon>Syntrophobacteraceae</taxon>
        <taxon>Desulfosoma</taxon>
    </lineage>
</organism>
<name>A0A3N1ULC8_9BACT</name>
<dbReference type="GO" id="GO:0016779">
    <property type="term" value="F:nucleotidyltransferase activity"/>
    <property type="evidence" value="ECO:0007669"/>
    <property type="project" value="UniProtKB-KW"/>
</dbReference>